<name>A0A9J5XPA2_SOLCO</name>
<evidence type="ECO:0000313" key="2">
    <source>
        <dbReference type="EMBL" id="KAG5590049.1"/>
    </source>
</evidence>
<evidence type="ECO:0000256" key="1">
    <source>
        <dbReference type="SAM" id="MobiDB-lite"/>
    </source>
</evidence>
<dbReference type="AlphaFoldDB" id="A0A9J5XPA2"/>
<sequence>MGSHSGKQRINKKPQQDKEIDKGKRKQEQEQWSVMLKSAITSPSMSGTKSWADVVEEEEKRVPTRKASIWDNFDISKVSNVGFMLEYVAPTSYDTSNIMEKEMEDISS</sequence>
<reference evidence="2 3" key="1">
    <citation type="submission" date="2020-09" db="EMBL/GenBank/DDBJ databases">
        <title>De no assembly of potato wild relative species, Solanum commersonii.</title>
        <authorList>
            <person name="Cho K."/>
        </authorList>
    </citation>
    <scope>NUCLEOTIDE SEQUENCE [LARGE SCALE GENOMIC DNA]</scope>
    <source>
        <strain evidence="2">LZ3.2</strain>
        <tissue evidence="2">Leaf</tissue>
    </source>
</reference>
<comment type="caution">
    <text evidence="2">The sequence shown here is derived from an EMBL/GenBank/DDBJ whole genome shotgun (WGS) entry which is preliminary data.</text>
</comment>
<keyword evidence="3" id="KW-1185">Reference proteome</keyword>
<dbReference type="EMBL" id="JACXVP010000008">
    <property type="protein sequence ID" value="KAG5590049.1"/>
    <property type="molecule type" value="Genomic_DNA"/>
</dbReference>
<dbReference type="OrthoDB" id="1327068at2759"/>
<feature type="region of interest" description="Disordered" evidence="1">
    <location>
        <begin position="1"/>
        <end position="32"/>
    </location>
</feature>
<dbReference type="Proteomes" id="UP000824120">
    <property type="component" value="Chromosome 8"/>
</dbReference>
<protein>
    <submittedName>
        <fullName evidence="2">Uncharacterized protein</fullName>
    </submittedName>
</protein>
<feature type="compositionally biased region" description="Basic and acidic residues" evidence="1">
    <location>
        <begin position="14"/>
        <end position="29"/>
    </location>
</feature>
<evidence type="ECO:0000313" key="3">
    <source>
        <dbReference type="Proteomes" id="UP000824120"/>
    </source>
</evidence>
<gene>
    <name evidence="2" type="ORF">H5410_040563</name>
</gene>
<organism evidence="2 3">
    <name type="scientific">Solanum commersonii</name>
    <name type="common">Commerson's wild potato</name>
    <name type="synonym">Commerson's nightshade</name>
    <dbReference type="NCBI Taxonomy" id="4109"/>
    <lineage>
        <taxon>Eukaryota</taxon>
        <taxon>Viridiplantae</taxon>
        <taxon>Streptophyta</taxon>
        <taxon>Embryophyta</taxon>
        <taxon>Tracheophyta</taxon>
        <taxon>Spermatophyta</taxon>
        <taxon>Magnoliopsida</taxon>
        <taxon>eudicotyledons</taxon>
        <taxon>Gunneridae</taxon>
        <taxon>Pentapetalae</taxon>
        <taxon>asterids</taxon>
        <taxon>lamiids</taxon>
        <taxon>Solanales</taxon>
        <taxon>Solanaceae</taxon>
        <taxon>Solanoideae</taxon>
        <taxon>Solaneae</taxon>
        <taxon>Solanum</taxon>
    </lineage>
</organism>
<accession>A0A9J5XPA2</accession>
<proteinExistence type="predicted"/>
<feature type="compositionally biased region" description="Basic residues" evidence="1">
    <location>
        <begin position="1"/>
        <end position="12"/>
    </location>
</feature>